<comment type="caution">
    <text evidence="1">The sequence shown here is derived from an EMBL/GenBank/DDBJ whole genome shotgun (WGS) entry which is preliminary data.</text>
</comment>
<reference evidence="1 2" key="1">
    <citation type="journal article" date="2019" name="Commun. Biol.">
        <title>The bagworm genome reveals a unique fibroin gene that provides high tensile strength.</title>
        <authorList>
            <person name="Kono N."/>
            <person name="Nakamura H."/>
            <person name="Ohtoshi R."/>
            <person name="Tomita M."/>
            <person name="Numata K."/>
            <person name="Arakawa K."/>
        </authorList>
    </citation>
    <scope>NUCLEOTIDE SEQUENCE [LARGE SCALE GENOMIC DNA]</scope>
</reference>
<sequence length="100" mass="10797">MRLGVGSPLANEVFKVVTIALPRFSSQSWISAHRICRVAVSGATQAGSRAVNANCSVGTIKLDFTVRHTAPRSRSRLLVVHNTACVTATALRKFLAYLLM</sequence>
<protein>
    <submittedName>
        <fullName evidence="1">Uncharacterized protein</fullName>
    </submittedName>
</protein>
<name>A0A4C1XKU3_EUMVA</name>
<accession>A0A4C1XKU3</accession>
<gene>
    <name evidence="1" type="ORF">EVAR_50075_1</name>
</gene>
<keyword evidence="2" id="KW-1185">Reference proteome</keyword>
<dbReference type="EMBL" id="BGZK01000860">
    <property type="protein sequence ID" value="GBP63144.1"/>
    <property type="molecule type" value="Genomic_DNA"/>
</dbReference>
<evidence type="ECO:0000313" key="1">
    <source>
        <dbReference type="EMBL" id="GBP63144.1"/>
    </source>
</evidence>
<dbReference type="Proteomes" id="UP000299102">
    <property type="component" value="Unassembled WGS sequence"/>
</dbReference>
<evidence type="ECO:0000313" key="2">
    <source>
        <dbReference type="Proteomes" id="UP000299102"/>
    </source>
</evidence>
<dbReference type="AlphaFoldDB" id="A0A4C1XKU3"/>
<proteinExistence type="predicted"/>
<organism evidence="1 2">
    <name type="scientific">Eumeta variegata</name>
    <name type="common">Bagworm moth</name>
    <name type="synonym">Eumeta japonica</name>
    <dbReference type="NCBI Taxonomy" id="151549"/>
    <lineage>
        <taxon>Eukaryota</taxon>
        <taxon>Metazoa</taxon>
        <taxon>Ecdysozoa</taxon>
        <taxon>Arthropoda</taxon>
        <taxon>Hexapoda</taxon>
        <taxon>Insecta</taxon>
        <taxon>Pterygota</taxon>
        <taxon>Neoptera</taxon>
        <taxon>Endopterygota</taxon>
        <taxon>Lepidoptera</taxon>
        <taxon>Glossata</taxon>
        <taxon>Ditrysia</taxon>
        <taxon>Tineoidea</taxon>
        <taxon>Psychidae</taxon>
        <taxon>Oiketicinae</taxon>
        <taxon>Eumeta</taxon>
    </lineage>
</organism>